<keyword evidence="1" id="KW-0732">Signal</keyword>
<evidence type="ECO:0000313" key="3">
    <source>
        <dbReference type="Proteomes" id="UP000593566"/>
    </source>
</evidence>
<evidence type="ECO:0000313" key="2">
    <source>
        <dbReference type="EMBL" id="KAF6222750.1"/>
    </source>
</evidence>
<keyword evidence="3" id="KW-1185">Reference proteome</keyword>
<dbReference type="RefSeq" id="XP_037152096.1">
    <property type="nucleotide sequence ID" value="XM_037291734.1"/>
</dbReference>
<proteinExistence type="predicted"/>
<dbReference type="Proteomes" id="UP000593566">
    <property type="component" value="Unassembled WGS sequence"/>
</dbReference>
<feature type="signal peptide" evidence="1">
    <location>
        <begin position="1"/>
        <end position="16"/>
    </location>
</feature>
<name>A0A8H6CFS3_9LECA</name>
<feature type="chain" id="PRO_5034849706" evidence="1">
    <location>
        <begin position="17"/>
        <end position="132"/>
    </location>
</feature>
<organism evidence="2 3">
    <name type="scientific">Letharia lupina</name>
    <dbReference type="NCBI Taxonomy" id="560253"/>
    <lineage>
        <taxon>Eukaryota</taxon>
        <taxon>Fungi</taxon>
        <taxon>Dikarya</taxon>
        <taxon>Ascomycota</taxon>
        <taxon>Pezizomycotina</taxon>
        <taxon>Lecanoromycetes</taxon>
        <taxon>OSLEUM clade</taxon>
        <taxon>Lecanoromycetidae</taxon>
        <taxon>Lecanorales</taxon>
        <taxon>Lecanorineae</taxon>
        <taxon>Parmeliaceae</taxon>
        <taxon>Letharia</taxon>
    </lineage>
</organism>
<comment type="caution">
    <text evidence="2">The sequence shown here is derived from an EMBL/GenBank/DDBJ whole genome shotgun (WGS) entry which is preliminary data.</text>
</comment>
<accession>A0A8H6CFS3</accession>
<dbReference type="AlphaFoldDB" id="A0A8H6CFS3"/>
<protein>
    <submittedName>
        <fullName evidence="2">Uncharacterized protein</fullName>
    </submittedName>
</protein>
<evidence type="ECO:0000256" key="1">
    <source>
        <dbReference type="SAM" id="SignalP"/>
    </source>
</evidence>
<dbReference type="GeneID" id="59329216"/>
<gene>
    <name evidence="2" type="ORF">HO133_000798</name>
</gene>
<sequence length="132" mass="14578">MKISTTILLTTTFTFAAPHLTSNQHLGPNPAICSPILRLQFYINDLNTYPTQGDIYMAQAQALTVDDELQCPTKNGILDSEEPASDTCKKNQEIKDAVEELIISSSEDKRLRLNGLNAACVELYEMIGCPTK</sequence>
<dbReference type="EMBL" id="JACCJB010000011">
    <property type="protein sequence ID" value="KAF6222750.1"/>
    <property type="molecule type" value="Genomic_DNA"/>
</dbReference>
<reference evidence="2 3" key="1">
    <citation type="journal article" date="2020" name="Genomics">
        <title>Complete, high-quality genomes from long-read metagenomic sequencing of two wolf lichen thalli reveals enigmatic genome architecture.</title>
        <authorList>
            <person name="McKenzie S.K."/>
            <person name="Walston R.F."/>
            <person name="Allen J.L."/>
        </authorList>
    </citation>
    <scope>NUCLEOTIDE SEQUENCE [LARGE SCALE GENOMIC DNA]</scope>
    <source>
        <strain evidence="2">WasteWater1</strain>
    </source>
</reference>